<keyword evidence="4" id="KW-1185">Reference proteome</keyword>
<feature type="non-terminal residue" evidence="3">
    <location>
        <position position="1"/>
    </location>
</feature>
<reference evidence="3 4" key="1">
    <citation type="journal article" date="2021" name="Nat. Plants">
        <title>The Taxus genome provides insights into paclitaxel biosynthesis.</title>
        <authorList>
            <person name="Xiong X."/>
            <person name="Gou J."/>
            <person name="Liao Q."/>
            <person name="Li Y."/>
            <person name="Zhou Q."/>
            <person name="Bi G."/>
            <person name="Li C."/>
            <person name="Du R."/>
            <person name="Wang X."/>
            <person name="Sun T."/>
            <person name="Guo L."/>
            <person name="Liang H."/>
            <person name="Lu P."/>
            <person name="Wu Y."/>
            <person name="Zhang Z."/>
            <person name="Ro D.K."/>
            <person name="Shang Y."/>
            <person name="Huang S."/>
            <person name="Yan J."/>
        </authorList>
    </citation>
    <scope>NUCLEOTIDE SEQUENCE [LARGE SCALE GENOMIC DNA]</scope>
    <source>
        <strain evidence="3">Ta-2019</strain>
    </source>
</reference>
<proteinExistence type="predicted"/>
<feature type="compositionally biased region" description="Polar residues" evidence="1">
    <location>
        <begin position="170"/>
        <end position="189"/>
    </location>
</feature>
<sequence length="189" mass="21174">FAMIQHLFPGRTRRQVKAKFKTEERKNPLHLADALLHKSPDHSHFEMLIDRLKISTVPAENSYADRTNSSSTGLEVITLESSDEACEERVTDTQNNSTLDIPETQETVHCEQSLVTERDSTFSVCSQDISKMDERHKSSKQLQNDSKGGKQASLSPKKASSEPIAKTPKSLFSYQAGSSKPKSLFSYQL</sequence>
<evidence type="ECO:0000256" key="1">
    <source>
        <dbReference type="SAM" id="MobiDB-lite"/>
    </source>
</evidence>
<evidence type="ECO:0000313" key="3">
    <source>
        <dbReference type="EMBL" id="KAH9309867.1"/>
    </source>
</evidence>
<dbReference type="AlphaFoldDB" id="A0AA38FSX7"/>
<evidence type="ECO:0000313" key="4">
    <source>
        <dbReference type="Proteomes" id="UP000824469"/>
    </source>
</evidence>
<dbReference type="Proteomes" id="UP000824469">
    <property type="component" value="Unassembled WGS sequence"/>
</dbReference>
<feature type="region of interest" description="Disordered" evidence="1">
    <location>
        <begin position="133"/>
        <end position="189"/>
    </location>
</feature>
<dbReference type="Pfam" id="PF15963">
    <property type="entry name" value="Myb_DNA-bind_7"/>
    <property type="match status" value="1"/>
</dbReference>
<comment type="caution">
    <text evidence="3">The sequence shown here is derived from an EMBL/GenBank/DDBJ whole genome shotgun (WGS) entry which is preliminary data.</text>
</comment>
<dbReference type="PANTHER" id="PTHR22929:SF0">
    <property type="entry name" value="TRANSCRIPTION FACTOR TFIIIB COMPONENT B'' HOMOLOG"/>
    <property type="match status" value="1"/>
</dbReference>
<evidence type="ECO:0000259" key="2">
    <source>
        <dbReference type="Pfam" id="PF15963"/>
    </source>
</evidence>
<dbReference type="PANTHER" id="PTHR22929">
    <property type="entry name" value="RNA POLYMERASE III TRANSCRIPTION INITIATION FACTOR B"/>
    <property type="match status" value="1"/>
</dbReference>
<dbReference type="EMBL" id="JAHRHJ020000007">
    <property type="protein sequence ID" value="KAH9309867.1"/>
    <property type="molecule type" value="Genomic_DNA"/>
</dbReference>
<dbReference type="InterPro" id="IPR039467">
    <property type="entry name" value="TFIIIB_B''_Myb"/>
</dbReference>
<gene>
    <name evidence="3" type="ORF">KI387_037778</name>
</gene>
<name>A0AA38FSX7_TAXCH</name>
<accession>A0AA38FSX7</accession>
<dbReference type="GO" id="GO:0000126">
    <property type="term" value="C:transcription factor TFIIIB complex"/>
    <property type="evidence" value="ECO:0007669"/>
    <property type="project" value="TreeGrafter"/>
</dbReference>
<organism evidence="3 4">
    <name type="scientific">Taxus chinensis</name>
    <name type="common">Chinese yew</name>
    <name type="synonym">Taxus wallichiana var. chinensis</name>
    <dbReference type="NCBI Taxonomy" id="29808"/>
    <lineage>
        <taxon>Eukaryota</taxon>
        <taxon>Viridiplantae</taxon>
        <taxon>Streptophyta</taxon>
        <taxon>Embryophyta</taxon>
        <taxon>Tracheophyta</taxon>
        <taxon>Spermatophyta</taxon>
        <taxon>Pinopsida</taxon>
        <taxon>Pinidae</taxon>
        <taxon>Conifers II</taxon>
        <taxon>Cupressales</taxon>
        <taxon>Taxaceae</taxon>
        <taxon>Taxus</taxon>
    </lineage>
</organism>
<feature type="domain" description="Transcription factor TFIIIB component B'' Myb" evidence="2">
    <location>
        <begin position="1"/>
        <end position="52"/>
    </location>
</feature>
<protein>
    <recommendedName>
        <fullName evidence="2">Transcription factor TFIIIB component B'' Myb domain-containing protein</fullName>
    </recommendedName>
</protein>
<dbReference type="GO" id="GO:0070898">
    <property type="term" value="P:RNA polymerase III preinitiation complex assembly"/>
    <property type="evidence" value="ECO:0007669"/>
    <property type="project" value="TreeGrafter"/>
</dbReference>
<dbReference type="GO" id="GO:0001156">
    <property type="term" value="F:TFIIIC-class transcription factor complex binding"/>
    <property type="evidence" value="ECO:0007669"/>
    <property type="project" value="TreeGrafter"/>
</dbReference>